<evidence type="ECO:0000313" key="2">
    <source>
        <dbReference type="EMBL" id="PWK23856.1"/>
    </source>
</evidence>
<reference evidence="2 3" key="1">
    <citation type="submission" date="2018-05" db="EMBL/GenBank/DDBJ databases">
        <title>Genomic Encyclopedia of Archaeal and Bacterial Type Strains, Phase II (KMG-II): from individual species to whole genera.</title>
        <authorList>
            <person name="Goeker M."/>
        </authorList>
    </citation>
    <scope>NUCLEOTIDE SEQUENCE [LARGE SCALE GENOMIC DNA]</scope>
    <source>
        <strain evidence="2 3">DSM 22214</strain>
    </source>
</reference>
<dbReference type="Pfam" id="PF22818">
    <property type="entry name" value="ApeI-like"/>
    <property type="match status" value="1"/>
</dbReference>
<evidence type="ECO:0000259" key="1">
    <source>
        <dbReference type="Pfam" id="PF22818"/>
    </source>
</evidence>
<dbReference type="OrthoDB" id="9772788at2"/>
<sequence>MKALLETNFGKILSTETQENKVIFEVSLNAKHDIYQGHFPFKPIVPGVCTLQLVRELLEIHLGKKLRFSSSKNVKFSGMIDPNTTPQITVEIQNLTTDSTQKIKASVFCKEQTFCKYDGEYVMQ</sequence>
<dbReference type="RefSeq" id="WP_109743773.1">
    <property type="nucleotide sequence ID" value="NZ_QGGO01000016.1"/>
</dbReference>
<dbReference type="SUPFAM" id="SSF54637">
    <property type="entry name" value="Thioesterase/thiol ester dehydrase-isomerase"/>
    <property type="match status" value="1"/>
</dbReference>
<gene>
    <name evidence="2" type="ORF">LV89_03063</name>
</gene>
<dbReference type="AlphaFoldDB" id="A0A316E1K0"/>
<dbReference type="EMBL" id="QGGO01000016">
    <property type="protein sequence ID" value="PWK23856.1"/>
    <property type="molecule type" value="Genomic_DNA"/>
</dbReference>
<protein>
    <submittedName>
        <fullName evidence="2">3-hydroxyacyl-[acyl-carrier-protein] dehydratase</fullName>
    </submittedName>
</protein>
<proteinExistence type="predicted"/>
<evidence type="ECO:0000313" key="3">
    <source>
        <dbReference type="Proteomes" id="UP000245489"/>
    </source>
</evidence>
<name>A0A316E1K0_9BACT</name>
<feature type="domain" description="ApeI dehydratase-like" evidence="1">
    <location>
        <begin position="16"/>
        <end position="98"/>
    </location>
</feature>
<comment type="caution">
    <text evidence="2">The sequence shown here is derived from an EMBL/GenBank/DDBJ whole genome shotgun (WGS) entry which is preliminary data.</text>
</comment>
<accession>A0A316E1K0</accession>
<dbReference type="InterPro" id="IPR054545">
    <property type="entry name" value="ApeI-like"/>
</dbReference>
<organism evidence="2 3">
    <name type="scientific">Arcicella aurantiaca</name>
    <dbReference type="NCBI Taxonomy" id="591202"/>
    <lineage>
        <taxon>Bacteria</taxon>
        <taxon>Pseudomonadati</taxon>
        <taxon>Bacteroidota</taxon>
        <taxon>Cytophagia</taxon>
        <taxon>Cytophagales</taxon>
        <taxon>Flectobacillaceae</taxon>
        <taxon>Arcicella</taxon>
    </lineage>
</organism>
<dbReference type="InterPro" id="IPR029069">
    <property type="entry name" value="HotDog_dom_sf"/>
</dbReference>
<dbReference type="Gene3D" id="3.10.129.10">
    <property type="entry name" value="Hotdog Thioesterase"/>
    <property type="match status" value="1"/>
</dbReference>
<dbReference type="GO" id="GO:0016829">
    <property type="term" value="F:lyase activity"/>
    <property type="evidence" value="ECO:0007669"/>
    <property type="project" value="UniProtKB-KW"/>
</dbReference>
<keyword evidence="3" id="KW-1185">Reference proteome</keyword>
<dbReference type="Proteomes" id="UP000245489">
    <property type="component" value="Unassembled WGS sequence"/>
</dbReference>